<protein>
    <submittedName>
        <fullName evidence="1">Unplaced genomic scaffold CY34scaffold_42, whole genome shotgun sequence</fullName>
    </submittedName>
</protein>
<reference evidence="1 2" key="1">
    <citation type="submission" date="2014-04" db="EMBL/GenBank/DDBJ databases">
        <authorList>
            <consortium name="DOE Joint Genome Institute"/>
            <person name="Kuo A."/>
            <person name="Ruytinx J."/>
            <person name="Rineau F."/>
            <person name="Colpaert J."/>
            <person name="Kohler A."/>
            <person name="Nagy L.G."/>
            <person name="Floudas D."/>
            <person name="Copeland A."/>
            <person name="Barry K.W."/>
            <person name="Cichocki N."/>
            <person name="Veneault-Fourrey C."/>
            <person name="LaButti K."/>
            <person name="Lindquist E.A."/>
            <person name="Lipzen A."/>
            <person name="Lundell T."/>
            <person name="Morin E."/>
            <person name="Murat C."/>
            <person name="Sun H."/>
            <person name="Tunlid A."/>
            <person name="Henrissat B."/>
            <person name="Grigoriev I.V."/>
            <person name="Hibbett D.S."/>
            <person name="Martin F."/>
            <person name="Nordberg H.P."/>
            <person name="Cantor M.N."/>
            <person name="Hua S.X."/>
        </authorList>
    </citation>
    <scope>NUCLEOTIDE SEQUENCE [LARGE SCALE GENOMIC DNA]</scope>
    <source>
        <strain evidence="1 2">UH-Slu-Lm8-n1</strain>
    </source>
</reference>
<evidence type="ECO:0000313" key="1">
    <source>
        <dbReference type="EMBL" id="KIK45432.1"/>
    </source>
</evidence>
<organism evidence="1 2">
    <name type="scientific">Suillus luteus UH-Slu-Lm8-n1</name>
    <dbReference type="NCBI Taxonomy" id="930992"/>
    <lineage>
        <taxon>Eukaryota</taxon>
        <taxon>Fungi</taxon>
        <taxon>Dikarya</taxon>
        <taxon>Basidiomycota</taxon>
        <taxon>Agaricomycotina</taxon>
        <taxon>Agaricomycetes</taxon>
        <taxon>Agaricomycetidae</taxon>
        <taxon>Boletales</taxon>
        <taxon>Suillineae</taxon>
        <taxon>Suillaceae</taxon>
        <taxon>Suillus</taxon>
    </lineage>
</organism>
<dbReference type="EMBL" id="KN835173">
    <property type="protein sequence ID" value="KIK45432.1"/>
    <property type="molecule type" value="Genomic_DNA"/>
</dbReference>
<dbReference type="InParanoid" id="A0A0D0BH50"/>
<dbReference type="HOGENOM" id="CLU_2656114_0_0_1"/>
<sequence length="76" mass="8938">MMELGAIWTKLQDQYQKRTFCTSKVIVLQMCPSCAHQSTRHVSRRDATTSESVIEPRARHEIDVDEKRFVECRNRV</sequence>
<keyword evidence="2" id="KW-1185">Reference proteome</keyword>
<reference evidence="2" key="2">
    <citation type="submission" date="2015-01" db="EMBL/GenBank/DDBJ databases">
        <title>Evolutionary Origins and Diversification of the Mycorrhizal Mutualists.</title>
        <authorList>
            <consortium name="DOE Joint Genome Institute"/>
            <consortium name="Mycorrhizal Genomics Consortium"/>
            <person name="Kohler A."/>
            <person name="Kuo A."/>
            <person name="Nagy L.G."/>
            <person name="Floudas D."/>
            <person name="Copeland A."/>
            <person name="Barry K.W."/>
            <person name="Cichocki N."/>
            <person name="Veneault-Fourrey C."/>
            <person name="LaButti K."/>
            <person name="Lindquist E.A."/>
            <person name="Lipzen A."/>
            <person name="Lundell T."/>
            <person name="Morin E."/>
            <person name="Murat C."/>
            <person name="Riley R."/>
            <person name="Ohm R."/>
            <person name="Sun H."/>
            <person name="Tunlid A."/>
            <person name="Henrissat B."/>
            <person name="Grigoriev I.V."/>
            <person name="Hibbett D.S."/>
            <person name="Martin F."/>
        </authorList>
    </citation>
    <scope>NUCLEOTIDE SEQUENCE [LARGE SCALE GENOMIC DNA]</scope>
    <source>
        <strain evidence="2">UH-Slu-Lm8-n1</strain>
    </source>
</reference>
<evidence type="ECO:0000313" key="2">
    <source>
        <dbReference type="Proteomes" id="UP000054485"/>
    </source>
</evidence>
<accession>A0A0D0BH50</accession>
<dbReference type="Proteomes" id="UP000054485">
    <property type="component" value="Unassembled WGS sequence"/>
</dbReference>
<proteinExistence type="predicted"/>
<dbReference type="AlphaFoldDB" id="A0A0D0BH50"/>
<gene>
    <name evidence="1" type="ORF">CY34DRAFT_536034</name>
</gene>
<name>A0A0D0BH50_9AGAM</name>